<dbReference type="InterPro" id="IPR011990">
    <property type="entry name" value="TPR-like_helical_dom_sf"/>
</dbReference>
<protein>
    <submittedName>
        <fullName evidence="1">SusD/RagB family nutrient-binding outer membrane lipoprotein</fullName>
    </submittedName>
</protein>
<keyword evidence="1" id="KW-0449">Lipoprotein</keyword>
<proteinExistence type="predicted"/>
<sequence>MNYYTYILRGLLACTLCNLIWSCTTDFEEINQNKKEPSQVDAKYLVANAQSSLMVHYLVLDARTNANALLSQHFGQIAYTQESRYQLSPNFYNRYWSEYYTKGLKDLAEAQKLIEAAPEGYLSKEEKNNRLAIVKTLQVWGFQLVTDAYGDIPYFNALSGETIPNPAYDTQEEIYKDLVAKITEAITLIQPNSGAFESYDLVYNSDMYKWKKFAASLKLRLGMRIMDVAPELGKKTVEEAIQAGVFTSNTDNALFQFLEVPNANPVYTQYIDRQEYGLSNTFIDMLKDLDDPRIHKYAGYAWNEADGAYNIYAGVPFGQSQNMNYWLASRPHNDIQKNPSQPGVFMDYAQVAFLLAEAAELNIAVGGTAAEHYHAGIRASMEYWGVEESNINAYLSQDDVNYANAPGDYKQKIGTQKWLALYLQEGEAWAEWRRLDYPILNVPVDGNLTYEDIPKRLKYPDNEKTVNAANVEKAIQNIGSDQHSHKLWWDIH</sequence>
<dbReference type="Pfam" id="PF12771">
    <property type="entry name" value="SusD-like_2"/>
    <property type="match status" value="1"/>
</dbReference>
<organism evidence="1 2">
    <name type="scientific">Rapidithrix thailandica</name>
    <dbReference type="NCBI Taxonomy" id="413964"/>
    <lineage>
        <taxon>Bacteria</taxon>
        <taxon>Pseudomonadati</taxon>
        <taxon>Bacteroidota</taxon>
        <taxon>Cytophagia</taxon>
        <taxon>Cytophagales</taxon>
        <taxon>Flammeovirgaceae</taxon>
        <taxon>Rapidithrix</taxon>
    </lineage>
</organism>
<dbReference type="EMBL" id="JBDKWZ010000001">
    <property type="protein sequence ID" value="MEN7546893.1"/>
    <property type="molecule type" value="Genomic_DNA"/>
</dbReference>
<name>A0AAW9RZ98_9BACT</name>
<gene>
    <name evidence="1" type="ORF">AAG747_03165</name>
</gene>
<dbReference type="Proteomes" id="UP001403385">
    <property type="component" value="Unassembled WGS sequence"/>
</dbReference>
<dbReference type="Gene3D" id="1.25.40.390">
    <property type="match status" value="1"/>
</dbReference>
<dbReference type="InterPro" id="IPR041662">
    <property type="entry name" value="SusD-like_2"/>
</dbReference>
<dbReference type="SUPFAM" id="SSF48452">
    <property type="entry name" value="TPR-like"/>
    <property type="match status" value="1"/>
</dbReference>
<dbReference type="AlphaFoldDB" id="A0AAW9RZ98"/>
<evidence type="ECO:0000313" key="1">
    <source>
        <dbReference type="EMBL" id="MEN7546893.1"/>
    </source>
</evidence>
<evidence type="ECO:0000313" key="2">
    <source>
        <dbReference type="Proteomes" id="UP001403385"/>
    </source>
</evidence>
<keyword evidence="2" id="KW-1185">Reference proteome</keyword>
<dbReference type="RefSeq" id="WP_346819672.1">
    <property type="nucleotide sequence ID" value="NZ_JBDKWZ010000001.1"/>
</dbReference>
<reference evidence="1 2" key="1">
    <citation type="submission" date="2024-04" db="EMBL/GenBank/DDBJ databases">
        <title>Novel genus in family Flammeovirgaceae.</title>
        <authorList>
            <person name="Nguyen T.H."/>
            <person name="Vuong T.Q."/>
            <person name="Le H."/>
            <person name="Kim S.-G."/>
        </authorList>
    </citation>
    <scope>NUCLEOTIDE SEQUENCE [LARGE SCALE GENOMIC DNA]</scope>
    <source>
        <strain evidence="1 2">JCM 23209</strain>
    </source>
</reference>
<accession>A0AAW9RZ98</accession>
<comment type="caution">
    <text evidence="1">The sequence shown here is derived from an EMBL/GenBank/DDBJ whole genome shotgun (WGS) entry which is preliminary data.</text>
</comment>